<evidence type="ECO:0000256" key="1">
    <source>
        <dbReference type="ARBA" id="ARBA00007946"/>
    </source>
</evidence>
<evidence type="ECO:0000313" key="4">
    <source>
        <dbReference type="Proteomes" id="UP000037904"/>
    </source>
</evidence>
<comment type="similarity">
    <text evidence="1">Belongs to the trichodiene synthase family.</text>
</comment>
<proteinExistence type="inferred from homology"/>
<dbReference type="AlphaFoldDB" id="A0A0M9EPH6"/>
<keyword evidence="2" id="KW-0456">Lyase</keyword>
<dbReference type="GO" id="GO:0046872">
    <property type="term" value="F:metal ion binding"/>
    <property type="evidence" value="ECO:0007669"/>
    <property type="project" value="UniProtKB-KW"/>
</dbReference>
<dbReference type="SUPFAM" id="SSF48576">
    <property type="entry name" value="Terpenoid synthases"/>
    <property type="match status" value="1"/>
</dbReference>
<dbReference type="SUPFAM" id="SSF51316">
    <property type="entry name" value="Mss4-like"/>
    <property type="match status" value="1"/>
</dbReference>
<dbReference type="PANTHER" id="PTHR33337:SF40">
    <property type="entry name" value="CENP-V_GFA DOMAIN-CONTAINING PROTEIN-RELATED"/>
    <property type="match status" value="1"/>
</dbReference>
<sequence>MGIPLSTLYWTYRGTPSNKQQLCQQGGPSADPGDLKSFIKPLITALTTALDYAPLVPTDNDALWEAMCLYANGTGVPYDKGTHSGTCFKIGFTYPVVCFPHHPVEVQTFIGIYSWLGLLLDDEAVTHPDEFQMFHQRFCAGEKQPIPLLQGWADLMRLVFEHWDPLVANFIVTASLNFLNANALQARDEFTHMERTKAGHSWAWFIREKDGVGEAYAWFTFPKALCRDKSRFLEVIPDLSMWIGLTNDILSFWKEEQAGEKHNYIHSRGWYEDKDTWSTFEEIVDDVRLKTRNMFAPNYVVDEDDTQITDSKGTLKTFAAIADSGNKVERSFCGNCGSPVATRTPKYPGKVIVKAILFDEIATPSAEIFTHRRPSWQRPVEGAEQK</sequence>
<dbReference type="InterPro" id="IPR011057">
    <property type="entry name" value="Mss4-like_sf"/>
</dbReference>
<dbReference type="PANTHER" id="PTHR33337">
    <property type="entry name" value="GFA DOMAIN-CONTAINING PROTEIN"/>
    <property type="match status" value="1"/>
</dbReference>
<dbReference type="InterPro" id="IPR008949">
    <property type="entry name" value="Isoprenoid_synthase_dom_sf"/>
</dbReference>
<dbReference type="InterPro" id="IPR024652">
    <property type="entry name" value="Trichodiene_synth"/>
</dbReference>
<dbReference type="Proteomes" id="UP000037904">
    <property type="component" value="Unassembled WGS sequence"/>
</dbReference>
<evidence type="ECO:0000256" key="2">
    <source>
        <dbReference type="ARBA" id="ARBA00023239"/>
    </source>
</evidence>
<accession>A0A0M9EPH6</accession>
<protein>
    <submittedName>
        <fullName evidence="3">Longiborneol synthase</fullName>
    </submittedName>
</protein>
<name>A0A0M9EPH6_FUSLA</name>
<reference evidence="3 4" key="1">
    <citation type="submission" date="2015-04" db="EMBL/GenBank/DDBJ databases">
        <title>The draft genome sequence of Fusarium langsethiae, a T-2/HT-2 mycotoxin producer.</title>
        <authorList>
            <person name="Lysoe E."/>
            <person name="Divon H.H."/>
            <person name="Terzi V."/>
            <person name="Orru L."/>
            <person name="Lamontanara A."/>
            <person name="Kolseth A.-K."/>
            <person name="Frandsen R.J."/>
            <person name="Nielsen K."/>
            <person name="Thrane U."/>
        </authorList>
    </citation>
    <scope>NUCLEOTIDE SEQUENCE [LARGE SCALE GENOMIC DNA]</scope>
    <source>
        <strain evidence="3 4">Fl201059</strain>
    </source>
</reference>
<dbReference type="GO" id="GO:0016846">
    <property type="term" value="F:carbon-sulfur lyase activity"/>
    <property type="evidence" value="ECO:0007669"/>
    <property type="project" value="InterPro"/>
</dbReference>
<dbReference type="GO" id="GO:0016838">
    <property type="term" value="F:carbon-oxygen lyase activity, acting on phosphates"/>
    <property type="evidence" value="ECO:0007669"/>
    <property type="project" value="InterPro"/>
</dbReference>
<comment type="caution">
    <text evidence="3">The sequence shown here is derived from an EMBL/GenBank/DDBJ whole genome shotgun (WGS) entry which is preliminary data.</text>
</comment>
<dbReference type="Gene3D" id="1.10.600.10">
    <property type="entry name" value="Farnesyl Diphosphate Synthase"/>
    <property type="match status" value="1"/>
</dbReference>
<evidence type="ECO:0000313" key="3">
    <source>
        <dbReference type="EMBL" id="KPA36866.1"/>
    </source>
</evidence>
<gene>
    <name evidence="3" type="ORF">FLAG1_10343</name>
</gene>
<organism evidence="3 4">
    <name type="scientific">Fusarium langsethiae</name>
    <dbReference type="NCBI Taxonomy" id="179993"/>
    <lineage>
        <taxon>Eukaryota</taxon>
        <taxon>Fungi</taxon>
        <taxon>Dikarya</taxon>
        <taxon>Ascomycota</taxon>
        <taxon>Pezizomycotina</taxon>
        <taxon>Sordariomycetes</taxon>
        <taxon>Hypocreomycetidae</taxon>
        <taxon>Hypocreales</taxon>
        <taxon>Nectriaceae</taxon>
        <taxon>Fusarium</taxon>
    </lineage>
</organism>
<dbReference type="EMBL" id="JXCE01000528">
    <property type="protein sequence ID" value="KPA36866.1"/>
    <property type="molecule type" value="Genomic_DNA"/>
</dbReference>
<keyword evidence="4" id="KW-1185">Reference proteome</keyword>
<dbReference type="Pfam" id="PF06330">
    <property type="entry name" value="TRI5"/>
    <property type="match status" value="1"/>
</dbReference>